<evidence type="ECO:0000259" key="18">
    <source>
        <dbReference type="Pfam" id="PF00224"/>
    </source>
</evidence>
<dbReference type="Gene3D" id="3.40.1380.20">
    <property type="entry name" value="Pyruvate kinase, C-terminal domain"/>
    <property type="match status" value="1"/>
</dbReference>
<evidence type="ECO:0000256" key="8">
    <source>
        <dbReference type="ARBA" id="ARBA00022723"/>
    </source>
</evidence>
<dbReference type="Proteomes" id="UP001243623">
    <property type="component" value="Chromosome"/>
</dbReference>
<keyword evidence="10 17" id="KW-0418">Kinase</keyword>
<feature type="domain" description="Pyruvate kinase barrel" evidence="18">
    <location>
        <begin position="3"/>
        <end position="324"/>
    </location>
</feature>
<dbReference type="KEGG" id="sgbi:P3F81_10465"/>
<comment type="pathway">
    <text evidence="3 17">Carbohydrate degradation; glycolysis; pyruvate from D-glyceraldehyde 3-phosphate: step 5/5.</text>
</comment>
<reference evidence="20" key="1">
    <citation type="submission" date="2023-03" db="EMBL/GenBank/DDBJ databases">
        <title>Selenobaculum gbiensis gen. nov. sp. nov., a new bacterium isolated from the gut microbiota of IBD patient.</title>
        <authorList>
            <person name="Yeo S."/>
            <person name="Park H."/>
            <person name="Huh C.S."/>
        </authorList>
    </citation>
    <scope>NUCLEOTIDE SEQUENCE</scope>
    <source>
        <strain evidence="20">ICN-92133</strain>
    </source>
</reference>
<evidence type="ECO:0000256" key="14">
    <source>
        <dbReference type="ARBA" id="ARBA00023152"/>
    </source>
</evidence>
<proteinExistence type="inferred from homology"/>
<evidence type="ECO:0000256" key="9">
    <source>
        <dbReference type="ARBA" id="ARBA00022741"/>
    </source>
</evidence>
<evidence type="ECO:0000256" key="15">
    <source>
        <dbReference type="ARBA" id="ARBA00023317"/>
    </source>
</evidence>
<evidence type="ECO:0000256" key="17">
    <source>
        <dbReference type="RuleBase" id="RU000504"/>
    </source>
</evidence>
<dbReference type="InterPro" id="IPR015813">
    <property type="entry name" value="Pyrv/PenolPyrv_kinase-like_dom"/>
</dbReference>
<accession>A0A9Y2EQR7</accession>
<dbReference type="InterPro" id="IPR015793">
    <property type="entry name" value="Pyrv_Knase_brl"/>
</dbReference>
<dbReference type="PRINTS" id="PR01050">
    <property type="entry name" value="PYRUVTKNASE"/>
</dbReference>
<dbReference type="GO" id="GO:0004743">
    <property type="term" value="F:pyruvate kinase activity"/>
    <property type="evidence" value="ECO:0007669"/>
    <property type="project" value="UniProtKB-UniRule"/>
</dbReference>
<dbReference type="GO" id="GO:0006950">
    <property type="term" value="P:response to stress"/>
    <property type="evidence" value="ECO:0007669"/>
    <property type="project" value="UniProtKB-ARBA"/>
</dbReference>
<dbReference type="InterPro" id="IPR015795">
    <property type="entry name" value="Pyrv_Knase_C"/>
</dbReference>
<keyword evidence="12 17" id="KW-0460">Magnesium</keyword>
<keyword evidence="13" id="KW-0630">Potassium</keyword>
<dbReference type="Gene3D" id="3.20.20.60">
    <property type="entry name" value="Phosphoenolpyruvate-binding domains"/>
    <property type="match status" value="1"/>
</dbReference>
<keyword evidence="21" id="KW-1185">Reference proteome</keyword>
<dbReference type="GO" id="GO:0005524">
    <property type="term" value="F:ATP binding"/>
    <property type="evidence" value="ECO:0007669"/>
    <property type="project" value="UniProtKB-KW"/>
</dbReference>
<dbReference type="SUPFAM" id="SSF52935">
    <property type="entry name" value="PK C-terminal domain-like"/>
    <property type="match status" value="1"/>
</dbReference>
<dbReference type="FunFam" id="2.40.33.10:FF:000001">
    <property type="entry name" value="Pyruvate kinase"/>
    <property type="match status" value="1"/>
</dbReference>
<evidence type="ECO:0000256" key="5">
    <source>
        <dbReference type="ARBA" id="ARBA00012142"/>
    </source>
</evidence>
<dbReference type="Gene3D" id="2.40.33.10">
    <property type="entry name" value="PK beta-barrel domain-like"/>
    <property type="match status" value="1"/>
</dbReference>
<evidence type="ECO:0000256" key="6">
    <source>
        <dbReference type="ARBA" id="ARBA00018587"/>
    </source>
</evidence>
<dbReference type="GO" id="GO:0000287">
    <property type="term" value="F:magnesium ion binding"/>
    <property type="evidence" value="ECO:0007669"/>
    <property type="project" value="UniProtKB-UniRule"/>
</dbReference>
<keyword evidence="14 17" id="KW-0324">Glycolysis</keyword>
<comment type="cofactor">
    <cofactor evidence="2">
        <name>K(+)</name>
        <dbReference type="ChEBI" id="CHEBI:29103"/>
    </cofactor>
</comment>
<dbReference type="GO" id="GO:0016301">
    <property type="term" value="F:kinase activity"/>
    <property type="evidence" value="ECO:0007669"/>
    <property type="project" value="UniProtKB-KW"/>
</dbReference>
<keyword evidence="9" id="KW-0547">Nucleotide-binding</keyword>
<evidence type="ECO:0000256" key="12">
    <source>
        <dbReference type="ARBA" id="ARBA00022842"/>
    </source>
</evidence>
<evidence type="ECO:0000256" key="2">
    <source>
        <dbReference type="ARBA" id="ARBA00001958"/>
    </source>
</evidence>
<comment type="similarity">
    <text evidence="4 17">Belongs to the pyruvate kinase family.</text>
</comment>
<dbReference type="EMBL" id="CP120678">
    <property type="protein sequence ID" value="WIW70307.1"/>
    <property type="molecule type" value="Genomic_DNA"/>
</dbReference>
<evidence type="ECO:0000256" key="4">
    <source>
        <dbReference type="ARBA" id="ARBA00008663"/>
    </source>
</evidence>
<dbReference type="RefSeq" id="WP_147670092.1">
    <property type="nucleotide sequence ID" value="NZ_CP120678.1"/>
</dbReference>
<keyword evidence="11" id="KW-0067">ATP-binding</keyword>
<comment type="cofactor">
    <cofactor evidence="1">
        <name>Mg(2+)</name>
        <dbReference type="ChEBI" id="CHEBI:18420"/>
    </cofactor>
</comment>
<dbReference type="FunFam" id="3.20.20.60:FF:000001">
    <property type="entry name" value="Pyruvate kinase"/>
    <property type="match status" value="1"/>
</dbReference>
<sequence length="472" mass="50988">MLKKTKIVCTMGPSVEKEGVIEALLQNGMNVARFNFSHGDHAEHLDRINKVREAGKATGKMPSLLLDTKGPEMRLGKFADGKVQLVAGQKFTLTTDDSTPGTAERVSVSHKELYKEVKPGNTILLSDGLVSLTVEEINGTDIVTTVMNSGIMGTLKRVAAPGVAVNLPPISDRDRQDILFGIKNDMDFIAASFIQRASDVKTIRTLVEENGARMEIISKIENMEGVQNIDEIIEASDGIMVARGDLGVEIPAEDVPLIQKMIIEKCNKLGKPVIVATQMLESMVNNPRCTRAEASDVANAIMDGTDAIMLSGETASGDYPVEAVQTMNKIAHRIENSLQYNELLTNKGIERQANTTDAISHATVQLAYELDASAIVTPTESGYTARMVSKYRPKAGVIAVTPNAKSQRLLNLRWGVYPIVGSCWSSTDEMIEGAMKTSVEEGYLKKGDIAVVTAGITLSAAGNTNMIKVHIV</sequence>
<dbReference type="InterPro" id="IPR040442">
    <property type="entry name" value="Pyrv_kinase-like_dom_sf"/>
</dbReference>
<dbReference type="GO" id="GO:0030955">
    <property type="term" value="F:potassium ion binding"/>
    <property type="evidence" value="ECO:0007669"/>
    <property type="project" value="UniProtKB-UniRule"/>
</dbReference>
<dbReference type="Pfam" id="PF02887">
    <property type="entry name" value="PK_C"/>
    <property type="match status" value="1"/>
</dbReference>
<dbReference type="InterPro" id="IPR036918">
    <property type="entry name" value="Pyrv_Knase_C_sf"/>
</dbReference>
<dbReference type="NCBIfam" id="NF004491">
    <property type="entry name" value="PRK05826.1"/>
    <property type="match status" value="1"/>
</dbReference>
<evidence type="ECO:0000256" key="3">
    <source>
        <dbReference type="ARBA" id="ARBA00004997"/>
    </source>
</evidence>
<organism evidence="20 21">
    <name type="scientific">Selenobaculum gibii</name>
    <dbReference type="NCBI Taxonomy" id="3054208"/>
    <lineage>
        <taxon>Bacteria</taxon>
        <taxon>Bacillati</taxon>
        <taxon>Bacillota</taxon>
        <taxon>Negativicutes</taxon>
        <taxon>Selenomonadales</taxon>
        <taxon>Selenomonadaceae</taxon>
        <taxon>Selenobaculum</taxon>
    </lineage>
</organism>
<comment type="catalytic activity">
    <reaction evidence="17">
        <text>pyruvate + ATP = phosphoenolpyruvate + ADP + H(+)</text>
        <dbReference type="Rhea" id="RHEA:18157"/>
        <dbReference type="ChEBI" id="CHEBI:15361"/>
        <dbReference type="ChEBI" id="CHEBI:15378"/>
        <dbReference type="ChEBI" id="CHEBI:30616"/>
        <dbReference type="ChEBI" id="CHEBI:58702"/>
        <dbReference type="ChEBI" id="CHEBI:456216"/>
        <dbReference type="EC" id="2.7.1.40"/>
    </reaction>
</comment>
<name>A0A9Y2EQR7_9FIRM</name>
<keyword evidence="8" id="KW-0479">Metal-binding</keyword>
<evidence type="ECO:0000313" key="20">
    <source>
        <dbReference type="EMBL" id="WIW70307.1"/>
    </source>
</evidence>
<dbReference type="AlphaFoldDB" id="A0A9Y2EQR7"/>
<keyword evidence="7 17" id="KW-0808">Transferase</keyword>
<evidence type="ECO:0000256" key="10">
    <source>
        <dbReference type="ARBA" id="ARBA00022777"/>
    </source>
</evidence>
<evidence type="ECO:0000256" key="7">
    <source>
        <dbReference type="ARBA" id="ARBA00022679"/>
    </source>
</evidence>
<evidence type="ECO:0000313" key="21">
    <source>
        <dbReference type="Proteomes" id="UP001243623"/>
    </source>
</evidence>
<evidence type="ECO:0000256" key="11">
    <source>
        <dbReference type="ARBA" id="ARBA00022840"/>
    </source>
</evidence>
<dbReference type="InterPro" id="IPR015806">
    <property type="entry name" value="Pyrv_Knase_insert_dom_sf"/>
</dbReference>
<dbReference type="SUPFAM" id="SSF51621">
    <property type="entry name" value="Phosphoenolpyruvate/pyruvate domain"/>
    <property type="match status" value="1"/>
</dbReference>
<dbReference type="SUPFAM" id="SSF50800">
    <property type="entry name" value="PK beta-barrel domain-like"/>
    <property type="match status" value="1"/>
</dbReference>
<dbReference type="NCBIfam" id="NF004978">
    <property type="entry name" value="PRK06354.1"/>
    <property type="match status" value="1"/>
</dbReference>
<dbReference type="InterPro" id="IPR001697">
    <property type="entry name" value="Pyr_Knase"/>
</dbReference>
<dbReference type="EC" id="2.7.1.40" evidence="5 16"/>
<evidence type="ECO:0000259" key="19">
    <source>
        <dbReference type="Pfam" id="PF02887"/>
    </source>
</evidence>
<evidence type="ECO:0000256" key="16">
    <source>
        <dbReference type="NCBIfam" id="TIGR01064"/>
    </source>
</evidence>
<dbReference type="PANTHER" id="PTHR11817">
    <property type="entry name" value="PYRUVATE KINASE"/>
    <property type="match status" value="1"/>
</dbReference>
<keyword evidence="15 20" id="KW-0670">Pyruvate</keyword>
<evidence type="ECO:0000256" key="13">
    <source>
        <dbReference type="ARBA" id="ARBA00022958"/>
    </source>
</evidence>
<dbReference type="NCBIfam" id="TIGR01064">
    <property type="entry name" value="pyruv_kin"/>
    <property type="match status" value="1"/>
</dbReference>
<evidence type="ECO:0000256" key="1">
    <source>
        <dbReference type="ARBA" id="ARBA00001946"/>
    </source>
</evidence>
<dbReference type="InterPro" id="IPR011037">
    <property type="entry name" value="Pyrv_Knase-like_insert_dom_sf"/>
</dbReference>
<gene>
    <name evidence="20" type="primary">pyk</name>
    <name evidence="20" type="ORF">P3F81_10465</name>
</gene>
<protein>
    <recommendedName>
        <fullName evidence="6 16">Pyruvate kinase</fullName>
        <ecNumber evidence="5 16">2.7.1.40</ecNumber>
    </recommendedName>
</protein>
<feature type="domain" description="Pyruvate kinase C-terminal" evidence="19">
    <location>
        <begin position="357"/>
        <end position="470"/>
    </location>
</feature>
<dbReference type="Pfam" id="PF00224">
    <property type="entry name" value="PK"/>
    <property type="match status" value="1"/>
</dbReference>